<name>A0A839S6M1_9PSEU</name>
<dbReference type="SUPFAM" id="SSF55781">
    <property type="entry name" value="GAF domain-like"/>
    <property type="match status" value="2"/>
</dbReference>
<evidence type="ECO:0000256" key="9">
    <source>
        <dbReference type="ARBA" id="ARBA00023004"/>
    </source>
</evidence>
<keyword evidence="10" id="KW-0902">Two-component regulatory system</keyword>
<comment type="cofactor">
    <cofactor evidence="2">
        <name>heme</name>
        <dbReference type="ChEBI" id="CHEBI:30413"/>
    </cofactor>
</comment>
<sequence>MADGDDLPDGSGTTRLRETLAQLQLRELLRGVQDRIDEVINARDRMDGLLEAMLAVASGLELDATLRRIVHAAIDLVDARYGALGVLNPDGNGLAEFIYEGIGEQTRGLIGDLPSGHGLLGLLIEQPKPVRLDVLSNHPSSAGFPEHHPPMRTFLGVPVRVRDKVFGDLYLTEKVGGQGFTEDDEVVVQALAAAAGIAIENARLYEQSQLRRRWQEATSEVRVALIAAEDPAQVLDLVADRALELAGADHAFIAQPEDPEQPEDEVTHLVITVSKGRDGHDFSGRVLPVDGSTSGAAYRRRTPLQVAELESDPAAGHDLELGPALALPLRVAADAVSGVLVTVRESGASPFGPDQLPLAAAFTDQAALALQLADDQRRLRELQVLGDRDRIARDLHDHVIQRLFSIGLSVQSTQQRARSPEVQRRLADTVSDLQNVVSDIRSTIFDLHGSAQSSSQLRQRLNEAVTELVGDSGLHSTIRIAGPLGVVSGELADSAEAVVREAVSNAVRHSGATTVTITASVADDLVIDVTDDGAGIPGTVARSGLHNLEQRAVQAGGELRVERPTAGGTRVVWSAPLPDPGR</sequence>
<dbReference type="RefSeq" id="WP_183656495.1">
    <property type="nucleotide sequence ID" value="NZ_JACHWU010000004.1"/>
</dbReference>
<dbReference type="GO" id="GO:0016020">
    <property type="term" value="C:membrane"/>
    <property type="evidence" value="ECO:0007669"/>
    <property type="project" value="InterPro"/>
</dbReference>
<dbReference type="InterPro" id="IPR050482">
    <property type="entry name" value="Sensor_HK_TwoCompSys"/>
</dbReference>
<dbReference type="PANTHER" id="PTHR24421:SF56">
    <property type="entry name" value="OXYGEN SENSOR HISTIDINE KINASE RESPONSE REGULATOR DOST"/>
    <property type="match status" value="1"/>
</dbReference>
<protein>
    <submittedName>
        <fullName evidence="13">Signal transduction histidine kinase</fullName>
    </submittedName>
</protein>
<dbReference type="Pfam" id="PF07730">
    <property type="entry name" value="HisKA_3"/>
    <property type="match status" value="1"/>
</dbReference>
<keyword evidence="8" id="KW-0460">Magnesium</keyword>
<dbReference type="Proteomes" id="UP000550714">
    <property type="component" value="Unassembled WGS sequence"/>
</dbReference>
<comment type="caution">
    <text evidence="13">The sequence shown here is derived from an EMBL/GenBank/DDBJ whole genome shotgun (WGS) entry which is preliminary data.</text>
</comment>
<keyword evidence="5" id="KW-0808">Transferase</keyword>
<dbReference type="Gene3D" id="1.20.5.1930">
    <property type="match status" value="1"/>
</dbReference>
<feature type="domain" description="GAF" evidence="11">
    <location>
        <begin position="61"/>
        <end position="209"/>
    </location>
</feature>
<proteinExistence type="predicted"/>
<feature type="domain" description="GAF" evidence="11">
    <location>
        <begin position="230"/>
        <end position="380"/>
    </location>
</feature>
<evidence type="ECO:0000256" key="6">
    <source>
        <dbReference type="ARBA" id="ARBA00022723"/>
    </source>
</evidence>
<keyword evidence="7 13" id="KW-0418">Kinase</keyword>
<dbReference type="PANTHER" id="PTHR24421">
    <property type="entry name" value="NITRATE/NITRITE SENSOR PROTEIN NARX-RELATED"/>
    <property type="match status" value="1"/>
</dbReference>
<keyword evidence="6" id="KW-0479">Metal-binding</keyword>
<evidence type="ECO:0000256" key="8">
    <source>
        <dbReference type="ARBA" id="ARBA00022842"/>
    </source>
</evidence>
<dbReference type="GO" id="GO:0019826">
    <property type="term" value="F:oxygen sensor activity"/>
    <property type="evidence" value="ECO:0007669"/>
    <property type="project" value="UniProtKB-ARBA"/>
</dbReference>
<dbReference type="GO" id="GO:0000287">
    <property type="term" value="F:magnesium ion binding"/>
    <property type="evidence" value="ECO:0007669"/>
    <property type="project" value="UniProtKB-ARBA"/>
</dbReference>
<evidence type="ECO:0000256" key="7">
    <source>
        <dbReference type="ARBA" id="ARBA00022777"/>
    </source>
</evidence>
<dbReference type="Gene3D" id="3.30.565.10">
    <property type="entry name" value="Histidine kinase-like ATPase, C-terminal domain"/>
    <property type="match status" value="1"/>
</dbReference>
<dbReference type="GO" id="GO:0070483">
    <property type="term" value="P:detection of hypoxia"/>
    <property type="evidence" value="ECO:0007669"/>
    <property type="project" value="UniProtKB-ARBA"/>
</dbReference>
<dbReference type="SMART" id="SM00065">
    <property type="entry name" value="GAF"/>
    <property type="match status" value="2"/>
</dbReference>
<dbReference type="SMART" id="SM00387">
    <property type="entry name" value="HATPase_c"/>
    <property type="match status" value="1"/>
</dbReference>
<dbReference type="InterPro" id="IPR003018">
    <property type="entry name" value="GAF"/>
</dbReference>
<keyword evidence="14" id="KW-1185">Reference proteome</keyword>
<dbReference type="Gene3D" id="3.30.450.40">
    <property type="match status" value="2"/>
</dbReference>
<dbReference type="GO" id="GO:0005524">
    <property type="term" value="F:ATP binding"/>
    <property type="evidence" value="ECO:0007669"/>
    <property type="project" value="UniProtKB-ARBA"/>
</dbReference>
<dbReference type="Pfam" id="PF13185">
    <property type="entry name" value="GAF_2"/>
    <property type="match status" value="2"/>
</dbReference>
<evidence type="ECO:0000256" key="2">
    <source>
        <dbReference type="ARBA" id="ARBA00001971"/>
    </source>
</evidence>
<dbReference type="InterPro" id="IPR003594">
    <property type="entry name" value="HATPase_dom"/>
</dbReference>
<dbReference type="EMBL" id="JACHWU010000004">
    <property type="protein sequence ID" value="MBB3052379.1"/>
    <property type="molecule type" value="Genomic_DNA"/>
</dbReference>
<evidence type="ECO:0000256" key="1">
    <source>
        <dbReference type="ARBA" id="ARBA00001946"/>
    </source>
</evidence>
<dbReference type="InterPro" id="IPR029016">
    <property type="entry name" value="GAF-like_dom_sf"/>
</dbReference>
<dbReference type="Pfam" id="PF02518">
    <property type="entry name" value="HATPase_c"/>
    <property type="match status" value="1"/>
</dbReference>
<evidence type="ECO:0000313" key="13">
    <source>
        <dbReference type="EMBL" id="MBB3052379.1"/>
    </source>
</evidence>
<dbReference type="CDD" id="cd16917">
    <property type="entry name" value="HATPase_UhpB-NarQ-NarX-like"/>
    <property type="match status" value="1"/>
</dbReference>
<dbReference type="GO" id="GO:0020037">
    <property type="term" value="F:heme binding"/>
    <property type="evidence" value="ECO:0007669"/>
    <property type="project" value="UniProtKB-ARBA"/>
</dbReference>
<dbReference type="GO" id="GO:0019825">
    <property type="term" value="F:oxygen binding"/>
    <property type="evidence" value="ECO:0007669"/>
    <property type="project" value="UniProtKB-ARBA"/>
</dbReference>
<comment type="cofactor">
    <cofactor evidence="1">
        <name>Mg(2+)</name>
        <dbReference type="ChEBI" id="CHEBI:18420"/>
    </cofactor>
</comment>
<evidence type="ECO:0000256" key="4">
    <source>
        <dbReference type="ARBA" id="ARBA00022553"/>
    </source>
</evidence>
<gene>
    <name evidence="13" type="ORF">FHS23_003413</name>
</gene>
<dbReference type="SUPFAM" id="SSF55874">
    <property type="entry name" value="ATPase domain of HSP90 chaperone/DNA topoisomerase II/histidine kinase"/>
    <property type="match status" value="1"/>
</dbReference>
<evidence type="ECO:0000256" key="3">
    <source>
        <dbReference type="ARBA" id="ARBA00022490"/>
    </source>
</evidence>
<dbReference type="GO" id="GO:0070026">
    <property type="term" value="F:nitric oxide binding"/>
    <property type="evidence" value="ECO:0007669"/>
    <property type="project" value="UniProtKB-ARBA"/>
</dbReference>
<organism evidence="13 14">
    <name type="scientific">Prauserella isguenensis</name>
    <dbReference type="NCBI Taxonomy" id="1470180"/>
    <lineage>
        <taxon>Bacteria</taxon>
        <taxon>Bacillati</taxon>
        <taxon>Actinomycetota</taxon>
        <taxon>Actinomycetes</taxon>
        <taxon>Pseudonocardiales</taxon>
        <taxon>Pseudonocardiaceae</taxon>
        <taxon>Prauserella</taxon>
    </lineage>
</organism>
<evidence type="ECO:0000313" key="14">
    <source>
        <dbReference type="Proteomes" id="UP000550714"/>
    </source>
</evidence>
<dbReference type="GO" id="GO:0046983">
    <property type="term" value="F:protein dimerization activity"/>
    <property type="evidence" value="ECO:0007669"/>
    <property type="project" value="InterPro"/>
</dbReference>
<feature type="domain" description="Histidine kinase/HSP90-like ATPase" evidence="12">
    <location>
        <begin position="490"/>
        <end position="579"/>
    </location>
</feature>
<dbReference type="InterPro" id="IPR036890">
    <property type="entry name" value="HATPase_C_sf"/>
</dbReference>
<reference evidence="13 14" key="1">
    <citation type="submission" date="2020-08" db="EMBL/GenBank/DDBJ databases">
        <title>Genomic Encyclopedia of Type Strains, Phase III (KMG-III): the genomes of soil and plant-associated and newly described type strains.</title>
        <authorList>
            <person name="Whitman W."/>
        </authorList>
    </citation>
    <scope>NUCLEOTIDE SEQUENCE [LARGE SCALE GENOMIC DNA]</scope>
    <source>
        <strain evidence="13 14">CECT 8577</strain>
    </source>
</reference>
<evidence type="ECO:0000256" key="5">
    <source>
        <dbReference type="ARBA" id="ARBA00022679"/>
    </source>
</evidence>
<dbReference type="GO" id="GO:0070025">
    <property type="term" value="F:carbon monoxide binding"/>
    <property type="evidence" value="ECO:0007669"/>
    <property type="project" value="UniProtKB-ARBA"/>
</dbReference>
<dbReference type="FunFam" id="3.30.450.40:FF:000052">
    <property type="entry name" value="Oxygen sensor histidine kinase response regulator DevS/DosS"/>
    <property type="match status" value="1"/>
</dbReference>
<dbReference type="GO" id="GO:0000155">
    <property type="term" value="F:phosphorelay sensor kinase activity"/>
    <property type="evidence" value="ECO:0007669"/>
    <property type="project" value="InterPro"/>
</dbReference>
<dbReference type="AlphaFoldDB" id="A0A839S6M1"/>
<accession>A0A839S6M1</accession>
<evidence type="ECO:0000256" key="10">
    <source>
        <dbReference type="ARBA" id="ARBA00023012"/>
    </source>
</evidence>
<dbReference type="InterPro" id="IPR011712">
    <property type="entry name" value="Sig_transdc_His_kin_sub3_dim/P"/>
</dbReference>
<keyword evidence="9" id="KW-0408">Iron</keyword>
<evidence type="ECO:0000259" key="11">
    <source>
        <dbReference type="SMART" id="SM00065"/>
    </source>
</evidence>
<keyword evidence="4" id="KW-0597">Phosphoprotein</keyword>
<keyword evidence="3" id="KW-0963">Cytoplasm</keyword>
<evidence type="ECO:0000259" key="12">
    <source>
        <dbReference type="SMART" id="SM00387"/>
    </source>
</evidence>